<organism evidence="2 3">
    <name type="scientific">Candidatus Roizmanbacteria bacterium GW2011_GWA2_37_7</name>
    <dbReference type="NCBI Taxonomy" id="1618481"/>
    <lineage>
        <taxon>Bacteria</taxon>
        <taxon>Candidatus Roizmaniibacteriota</taxon>
    </lineage>
</organism>
<accession>A0A0G0H4U9</accession>
<dbReference type="SUPFAM" id="SSF82649">
    <property type="entry name" value="SufE/NifU"/>
    <property type="match status" value="1"/>
</dbReference>
<name>A0A0G0H4U9_9BACT</name>
<gene>
    <name evidence="2" type="ORF">US54_C0013G0011</name>
</gene>
<comment type="caution">
    <text evidence="2">The sequence shown here is derived from an EMBL/GenBank/DDBJ whole genome shotgun (WGS) entry which is preliminary data.</text>
</comment>
<dbReference type="GO" id="GO:0016226">
    <property type="term" value="P:iron-sulfur cluster assembly"/>
    <property type="evidence" value="ECO:0007669"/>
    <property type="project" value="InterPro"/>
</dbReference>
<dbReference type="STRING" id="1618481.US54_C0013G0011"/>
<evidence type="ECO:0000313" key="2">
    <source>
        <dbReference type="EMBL" id="KKQ38283.1"/>
    </source>
</evidence>
<protein>
    <submittedName>
        <fullName evidence="2">SUF system FeS assembly protein, NifU family</fullName>
    </submittedName>
</protein>
<dbReference type="InterPro" id="IPR002871">
    <property type="entry name" value="NIF_FeS_clus_asmbl_NifU_N"/>
</dbReference>
<proteinExistence type="predicted"/>
<dbReference type="Pfam" id="PF01592">
    <property type="entry name" value="NifU_N"/>
    <property type="match status" value="1"/>
</dbReference>
<dbReference type="Gene3D" id="3.90.1010.10">
    <property type="match status" value="1"/>
</dbReference>
<dbReference type="CDD" id="cd06664">
    <property type="entry name" value="IscU_like"/>
    <property type="match status" value="1"/>
</dbReference>
<evidence type="ECO:0000313" key="3">
    <source>
        <dbReference type="Proteomes" id="UP000034471"/>
    </source>
</evidence>
<dbReference type="AlphaFoldDB" id="A0A0G0H4U9"/>
<dbReference type="GO" id="GO:0005506">
    <property type="term" value="F:iron ion binding"/>
    <property type="evidence" value="ECO:0007669"/>
    <property type="project" value="InterPro"/>
</dbReference>
<dbReference type="Proteomes" id="UP000034471">
    <property type="component" value="Unassembled WGS sequence"/>
</dbReference>
<evidence type="ECO:0000259" key="1">
    <source>
        <dbReference type="Pfam" id="PF01592"/>
    </source>
</evidence>
<dbReference type="GO" id="GO:0051536">
    <property type="term" value="F:iron-sulfur cluster binding"/>
    <property type="evidence" value="ECO:0007669"/>
    <property type="project" value="InterPro"/>
</dbReference>
<feature type="domain" description="NIF system FeS cluster assembly NifU N-terminal" evidence="1">
    <location>
        <begin position="4"/>
        <end position="115"/>
    </location>
</feature>
<dbReference type="EMBL" id="LBTJ01000013">
    <property type="protein sequence ID" value="KKQ38283.1"/>
    <property type="molecule type" value="Genomic_DNA"/>
</dbReference>
<reference evidence="2 3" key="1">
    <citation type="journal article" date="2015" name="Nature">
        <title>rRNA introns, odd ribosomes, and small enigmatic genomes across a large radiation of phyla.</title>
        <authorList>
            <person name="Brown C.T."/>
            <person name="Hug L.A."/>
            <person name="Thomas B.C."/>
            <person name="Sharon I."/>
            <person name="Castelle C.J."/>
            <person name="Singh A."/>
            <person name="Wilkins M.J."/>
            <person name="Williams K.H."/>
            <person name="Banfield J.F."/>
        </authorList>
    </citation>
    <scope>NUCLEOTIDE SEQUENCE [LARGE SCALE GENOMIC DNA]</scope>
</reference>
<sequence length="119" mass="13310">MSIYADIILDHYQYPRNNKKLDVPTSTVDVSNPLCGDELHMELIEKNGKVVEIGFTAVGCAISIASASMLTEYVKGKRVKDLVEISKDDVLRLLNIELTPNRIKCALLSWEALKKLMDS</sequence>
<dbReference type="PANTHER" id="PTHR10093">
    <property type="entry name" value="IRON-SULFUR CLUSTER ASSEMBLY ENZYME NIFU HOMOLOG"/>
    <property type="match status" value="1"/>
</dbReference>